<dbReference type="InterPro" id="IPR011047">
    <property type="entry name" value="Quinoprotein_ADH-like_sf"/>
</dbReference>
<evidence type="ECO:0000256" key="2">
    <source>
        <dbReference type="PROSITE-ProRule" id="PRU00221"/>
    </source>
</evidence>
<dbReference type="PANTHER" id="PTHR10039:SF17">
    <property type="entry name" value="FUNGAL STAND N-TERMINAL GOODBYE DOMAIN-CONTAINING PROTEIN-RELATED"/>
    <property type="match status" value="1"/>
</dbReference>
<feature type="repeat" description="WD" evidence="2">
    <location>
        <begin position="896"/>
        <end position="937"/>
    </location>
</feature>
<dbReference type="Pfam" id="PF24883">
    <property type="entry name" value="NPHP3_N"/>
    <property type="match status" value="1"/>
</dbReference>
<name>A0AAN8MU55_9PEZI</name>
<accession>A0AAN8MU55</accession>
<evidence type="ECO:0000259" key="3">
    <source>
        <dbReference type="Pfam" id="PF24883"/>
    </source>
</evidence>
<dbReference type="SUPFAM" id="SSF52540">
    <property type="entry name" value="P-loop containing nucleoside triphosphate hydrolases"/>
    <property type="match status" value="1"/>
</dbReference>
<organism evidence="4 5">
    <name type="scientific">Orbilia javanica</name>
    <dbReference type="NCBI Taxonomy" id="47235"/>
    <lineage>
        <taxon>Eukaryota</taxon>
        <taxon>Fungi</taxon>
        <taxon>Dikarya</taxon>
        <taxon>Ascomycota</taxon>
        <taxon>Pezizomycotina</taxon>
        <taxon>Orbiliomycetes</taxon>
        <taxon>Orbiliales</taxon>
        <taxon>Orbiliaceae</taxon>
        <taxon>Orbilia</taxon>
    </lineage>
</organism>
<dbReference type="InterPro" id="IPR015943">
    <property type="entry name" value="WD40/YVTN_repeat-like_dom_sf"/>
</dbReference>
<sequence length="972" mass="108688">MDIVALSGLNSHAYGSWVGPKVDNVAPMWLQDFLSKDNNLKYCRTMIFGYNTKYYETVRLWIEDHADNLLIEVNKARSSEAEQRRPLALMGHSFGGTVITHALFSASIGNAQIYLEDVIAMLDEEDIGRGGHELVQGIAYETGRVTTTVRAFKKQIKDMEIRLFSFYEMDKTPKVAKLPGGGYSRCGDLEVIVGRSSAELDIPDLEELLPAPGNHSTIVKFVNEQHQTYQTIHKRLNEVIAAATAVNRDLASSGSKFALQNHQREMISEIRKQIPSAENAAFDSYQDDGLDSRCHTGTRTELLSQIKEWAEDLQGKCMFWLNGMAGTGKSTISRTLAQIFEEDGRLNPCGQPASGTGPSRLILGASFFFKRGESDRDNPSRFFTTIATQLLPKLPDLIPHIRAAIDEDPDIATKSLDKQFKNLIFHPLEKLSQGVSTPAASRYEANKTPRPIVLVIDALDECDGDERIRQVLHLIAKLQTLKTVHMRVFLTSRPELPVRLGFGDMSPDSYKDVILQNIPSIGPDIFVFLDAKFSEIKSSYNKCMTGDPLPSGWPGEENIKKLTKMAIPLFIFAATICRFVGDKMDWDPEQKLKTVLDGGGAGASQLDQTYLPVLKRLEAGFPKQQLQRQLFEEEFRQILGSIILLADPLSISSLANLLNKPQGEVSKRLQHLYSVLSIPQNTKLPIRLLHLSFREFLVDSTWSGKSWFWINKEDTHSMITTKCLNAMSMDLKQNICSLEFPGVLQKDIDANVIDKCLPAHLQYACCYWVFHLKESRKLISDNSEVYTFLCNHFLSWIEALSIIGKLSGCISLVDTLCSITDTTGGTEAANFLYDARRFLLQNWRMISHTPLQLYSSAIIFAPATSIIRTKFRDHIPKGICTLPKVTQSWNAELQVIGDHSDWVKAVAFSPDGKWIVSGSNDQTVRLWDAITGEEVKRLEGHSSSVQAVAFSPDGKRVVFGVGRSNGQALGRR</sequence>
<dbReference type="EMBL" id="JAVHNR010000003">
    <property type="protein sequence ID" value="KAK6347504.1"/>
    <property type="molecule type" value="Genomic_DNA"/>
</dbReference>
<comment type="caution">
    <text evidence="4">The sequence shown here is derived from an EMBL/GenBank/DDBJ whole genome shotgun (WGS) entry which is preliminary data.</text>
</comment>
<protein>
    <recommendedName>
        <fullName evidence="3">Nephrocystin 3-like N-terminal domain-containing protein</fullName>
    </recommendedName>
</protein>
<dbReference type="InterPro" id="IPR001680">
    <property type="entry name" value="WD40_rpt"/>
</dbReference>
<dbReference type="PANTHER" id="PTHR10039">
    <property type="entry name" value="AMELOGENIN"/>
    <property type="match status" value="1"/>
</dbReference>
<gene>
    <name evidence="4" type="ORF">TWF718_005345</name>
</gene>
<reference evidence="4 5" key="1">
    <citation type="submission" date="2019-10" db="EMBL/GenBank/DDBJ databases">
        <authorList>
            <person name="Palmer J.M."/>
        </authorList>
    </citation>
    <scope>NUCLEOTIDE SEQUENCE [LARGE SCALE GENOMIC DNA]</scope>
    <source>
        <strain evidence="4 5">TWF718</strain>
    </source>
</reference>
<dbReference type="InterPro" id="IPR027417">
    <property type="entry name" value="P-loop_NTPase"/>
</dbReference>
<keyword evidence="1" id="KW-0677">Repeat</keyword>
<dbReference type="PROSITE" id="PS50294">
    <property type="entry name" value="WD_REPEATS_REGION"/>
    <property type="match status" value="1"/>
</dbReference>
<evidence type="ECO:0000313" key="5">
    <source>
        <dbReference type="Proteomes" id="UP001313282"/>
    </source>
</evidence>
<dbReference type="AlphaFoldDB" id="A0AAN8MU55"/>
<keyword evidence="2" id="KW-0853">WD repeat</keyword>
<dbReference type="Proteomes" id="UP001313282">
    <property type="component" value="Unassembled WGS sequence"/>
</dbReference>
<proteinExistence type="predicted"/>
<keyword evidence="5" id="KW-1185">Reference proteome</keyword>
<evidence type="ECO:0000256" key="1">
    <source>
        <dbReference type="ARBA" id="ARBA00022737"/>
    </source>
</evidence>
<dbReference type="PROSITE" id="PS50082">
    <property type="entry name" value="WD_REPEATS_2"/>
    <property type="match status" value="1"/>
</dbReference>
<evidence type="ECO:0000313" key="4">
    <source>
        <dbReference type="EMBL" id="KAK6347504.1"/>
    </source>
</evidence>
<dbReference type="SMART" id="SM00320">
    <property type="entry name" value="WD40"/>
    <property type="match status" value="2"/>
</dbReference>
<feature type="domain" description="Nephrocystin 3-like N-terminal" evidence="3">
    <location>
        <begin position="304"/>
        <end position="493"/>
    </location>
</feature>
<dbReference type="Gene3D" id="2.130.10.10">
    <property type="entry name" value="YVTN repeat-like/Quinoprotein amine dehydrogenase"/>
    <property type="match status" value="1"/>
</dbReference>
<dbReference type="InterPro" id="IPR056884">
    <property type="entry name" value="NPHP3-like_N"/>
</dbReference>
<dbReference type="Pfam" id="PF00400">
    <property type="entry name" value="WD40"/>
    <property type="match status" value="2"/>
</dbReference>
<dbReference type="SUPFAM" id="SSF50998">
    <property type="entry name" value="Quinoprotein alcohol dehydrogenase-like"/>
    <property type="match status" value="1"/>
</dbReference>
<dbReference type="Gene3D" id="3.40.50.300">
    <property type="entry name" value="P-loop containing nucleotide triphosphate hydrolases"/>
    <property type="match status" value="1"/>
</dbReference>